<dbReference type="SUPFAM" id="SSF111369">
    <property type="entry name" value="HlyD-like secretion proteins"/>
    <property type="match status" value="1"/>
</dbReference>
<keyword evidence="3 4" id="KW-0175">Coiled coil</keyword>
<evidence type="ECO:0000259" key="7">
    <source>
        <dbReference type="Pfam" id="PF25917"/>
    </source>
</evidence>
<name>A0ABX1Q1Q5_9RHOO</name>
<gene>
    <name evidence="9" type="ORF">GPA22_16380</name>
</gene>
<dbReference type="Proteomes" id="UP000623795">
    <property type="component" value="Unassembled WGS sequence"/>
</dbReference>
<comment type="subcellular location">
    <subcellularLocation>
        <location evidence="1">Cell membrane</location>
    </subcellularLocation>
</comment>
<keyword evidence="6" id="KW-0472">Membrane</keyword>
<dbReference type="Gene3D" id="6.10.140.1990">
    <property type="match status" value="1"/>
</dbReference>
<feature type="transmembrane region" description="Helical" evidence="6">
    <location>
        <begin position="12"/>
        <end position="33"/>
    </location>
</feature>
<organism evidence="9 10">
    <name type="scientific">Aromatoleum toluvorans</name>
    <dbReference type="NCBI Taxonomy" id="92002"/>
    <lineage>
        <taxon>Bacteria</taxon>
        <taxon>Pseudomonadati</taxon>
        <taxon>Pseudomonadota</taxon>
        <taxon>Betaproteobacteria</taxon>
        <taxon>Rhodocyclales</taxon>
        <taxon>Rhodocyclaceae</taxon>
        <taxon>Aromatoleum</taxon>
    </lineage>
</organism>
<evidence type="ECO:0000313" key="9">
    <source>
        <dbReference type="EMBL" id="NMG45293.1"/>
    </source>
</evidence>
<keyword evidence="6" id="KW-1133">Transmembrane helix</keyword>
<dbReference type="Pfam" id="PF25944">
    <property type="entry name" value="Beta-barrel_RND"/>
    <property type="match status" value="1"/>
</dbReference>
<dbReference type="InterPro" id="IPR058625">
    <property type="entry name" value="MdtA-like_BSH"/>
</dbReference>
<evidence type="ECO:0000313" key="10">
    <source>
        <dbReference type="Proteomes" id="UP000623795"/>
    </source>
</evidence>
<dbReference type="Pfam" id="PF25917">
    <property type="entry name" value="BSH_RND"/>
    <property type="match status" value="1"/>
</dbReference>
<feature type="coiled-coil region" evidence="4">
    <location>
        <begin position="111"/>
        <end position="190"/>
    </location>
</feature>
<evidence type="ECO:0000256" key="3">
    <source>
        <dbReference type="ARBA" id="ARBA00023054"/>
    </source>
</evidence>
<dbReference type="RefSeq" id="WP_169257136.1">
    <property type="nucleotide sequence ID" value="NZ_WTVN01000028.1"/>
</dbReference>
<sequence>MTAIPASKPRRLRRAVIALATLGVLGAGGWFAWTTYFAKPDEHARYQFATVTRGDIEDVVTATGTLQPRDYVDVGAQVSGQLKKIHVEIGSEVKAGDLLAEIDPVVLQSRVDATRAQLRNLRAQLMDREASRTLADAQLKRQRNLMSEDATTRETLQNAEAALQSAQAQVEAIKAQIDQTESNLRADEANLNYARIYAPMSGTVVSITARQGQTLIASQQAPVILRVADQSTMTVQTQVSEADVSRLRLGMDAYFTTLGGNSRRWEGKLRKIEPTPVVQNNVVLYNALFDVANPNQALMTQMTAQVFFVVASARDALLVPMSALAAGRGARAERMKAAGGDARPPAGTGAGAAAGDGTRAPEAKKGPGGTPRTVTVKVAPPEGPLQDRQIEVGVRSRIQAQVLSGLEEGERIVSGMAAGDKGSGSGTARRTPRI</sequence>
<feature type="region of interest" description="Disordered" evidence="5">
    <location>
        <begin position="335"/>
        <end position="388"/>
    </location>
</feature>
<dbReference type="Gene3D" id="2.40.50.100">
    <property type="match status" value="1"/>
</dbReference>
<dbReference type="PANTHER" id="PTHR30469:SF33">
    <property type="entry name" value="SLR1207 PROTEIN"/>
    <property type="match status" value="1"/>
</dbReference>
<dbReference type="EMBL" id="WTVN01000028">
    <property type="protein sequence ID" value="NMG45293.1"/>
    <property type="molecule type" value="Genomic_DNA"/>
</dbReference>
<evidence type="ECO:0000256" key="2">
    <source>
        <dbReference type="ARBA" id="ARBA00009477"/>
    </source>
</evidence>
<evidence type="ECO:0000256" key="4">
    <source>
        <dbReference type="SAM" id="Coils"/>
    </source>
</evidence>
<dbReference type="InterPro" id="IPR006143">
    <property type="entry name" value="RND_pump_MFP"/>
</dbReference>
<evidence type="ECO:0000256" key="1">
    <source>
        <dbReference type="ARBA" id="ARBA00004236"/>
    </source>
</evidence>
<feature type="domain" description="Multidrug resistance protein MdtA-like beta-barrel" evidence="8">
    <location>
        <begin position="232"/>
        <end position="307"/>
    </location>
</feature>
<dbReference type="InterPro" id="IPR030190">
    <property type="entry name" value="MacA_alpha-hairpin_sf"/>
</dbReference>
<keyword evidence="10" id="KW-1185">Reference proteome</keyword>
<accession>A0ABX1Q1Q5</accession>
<comment type="similarity">
    <text evidence="2">Belongs to the membrane fusion protein (MFP) (TC 8.A.1) family.</text>
</comment>
<dbReference type="PANTHER" id="PTHR30469">
    <property type="entry name" value="MULTIDRUG RESISTANCE PROTEIN MDTA"/>
    <property type="match status" value="1"/>
</dbReference>
<comment type="caution">
    <text evidence="9">The sequence shown here is derived from an EMBL/GenBank/DDBJ whole genome shotgun (WGS) entry which is preliminary data.</text>
</comment>
<dbReference type="Gene3D" id="2.40.30.170">
    <property type="match status" value="1"/>
</dbReference>
<feature type="domain" description="Multidrug resistance protein MdtA-like barrel-sandwich hybrid" evidence="7">
    <location>
        <begin position="72"/>
        <end position="225"/>
    </location>
</feature>
<protein>
    <submittedName>
        <fullName evidence="9">Efflux RND transporter periplasmic adaptor subunit</fullName>
    </submittedName>
</protein>
<dbReference type="NCBIfam" id="TIGR01730">
    <property type="entry name" value="RND_mfp"/>
    <property type="match status" value="1"/>
</dbReference>
<dbReference type="Gene3D" id="6.20.50.140">
    <property type="match status" value="1"/>
</dbReference>
<evidence type="ECO:0000256" key="6">
    <source>
        <dbReference type="SAM" id="Phobius"/>
    </source>
</evidence>
<dbReference type="InterPro" id="IPR058626">
    <property type="entry name" value="MdtA-like_b-barrel"/>
</dbReference>
<reference evidence="9 10" key="1">
    <citation type="submission" date="2019-12" db="EMBL/GenBank/DDBJ databases">
        <title>Comparative genomics gives insights into the taxonomy of the Azoarcus-Aromatoleum group and reveals separate origins of nif in the plant-associated Azoarcus and non-plant-associated Aromatoleum sub-groups.</title>
        <authorList>
            <person name="Lafos M."/>
            <person name="Maluk M."/>
            <person name="Batista M."/>
            <person name="Junghare M."/>
            <person name="Carmona M."/>
            <person name="Faoro H."/>
            <person name="Cruz L.M."/>
            <person name="Battistoni F."/>
            <person name="De Souza E."/>
            <person name="Pedrosa F."/>
            <person name="Chen W.-M."/>
            <person name="Poole P.S."/>
            <person name="Dixon R.A."/>
            <person name="James E.K."/>
        </authorList>
    </citation>
    <scope>NUCLEOTIDE SEQUENCE [LARGE SCALE GENOMIC DNA]</scope>
    <source>
        <strain evidence="9 10">Td21</strain>
    </source>
</reference>
<keyword evidence="6" id="KW-0812">Transmembrane</keyword>
<evidence type="ECO:0000256" key="5">
    <source>
        <dbReference type="SAM" id="MobiDB-lite"/>
    </source>
</evidence>
<feature type="compositionally biased region" description="Low complexity" evidence="5">
    <location>
        <begin position="337"/>
        <end position="347"/>
    </location>
</feature>
<feature type="region of interest" description="Disordered" evidence="5">
    <location>
        <begin position="414"/>
        <end position="434"/>
    </location>
</feature>
<proteinExistence type="inferred from homology"/>
<evidence type="ECO:0000259" key="8">
    <source>
        <dbReference type="Pfam" id="PF25944"/>
    </source>
</evidence>